<dbReference type="RefSeq" id="WP_245703155.1">
    <property type="nucleotide sequence ID" value="NZ_FMYF01000006.1"/>
</dbReference>
<keyword evidence="2" id="KW-1185">Reference proteome</keyword>
<protein>
    <submittedName>
        <fullName evidence="1">Pentapeptide repeat-containing protein</fullName>
    </submittedName>
</protein>
<dbReference type="PANTHER" id="PTHR42999:SF1">
    <property type="entry name" value="PENTAPEPTIDE REPEAT-CONTAINING PROTEIN"/>
    <property type="match status" value="1"/>
</dbReference>
<reference evidence="1 2" key="1">
    <citation type="submission" date="2016-06" db="EMBL/GenBank/DDBJ databases">
        <authorList>
            <person name="Olsen C.W."/>
            <person name="Carey S."/>
            <person name="Hinshaw L."/>
            <person name="Karasin A.I."/>
        </authorList>
    </citation>
    <scope>NUCLEOTIDE SEQUENCE [LARGE SCALE GENOMIC DNA]</scope>
    <source>
        <strain evidence="1 2">LZ-22</strain>
    </source>
</reference>
<dbReference type="STRING" id="1577474.GA0111570_106138"/>
<dbReference type="AlphaFoldDB" id="A0A1G6H3H7"/>
<proteinExistence type="predicted"/>
<dbReference type="SUPFAM" id="SSF141571">
    <property type="entry name" value="Pentapeptide repeat-like"/>
    <property type="match status" value="1"/>
</dbReference>
<evidence type="ECO:0000313" key="1">
    <source>
        <dbReference type="EMBL" id="SDB88857.1"/>
    </source>
</evidence>
<dbReference type="Proteomes" id="UP000199086">
    <property type="component" value="Unassembled WGS sequence"/>
</dbReference>
<name>A0A1G6H3H7_9ACTN</name>
<dbReference type="PANTHER" id="PTHR42999">
    <property type="entry name" value="ANTIBIOTIC RESISTANCE PROTEIN MCBG"/>
    <property type="match status" value="1"/>
</dbReference>
<organism evidence="1 2">
    <name type="scientific">Raineyella antarctica</name>
    <dbReference type="NCBI Taxonomy" id="1577474"/>
    <lineage>
        <taxon>Bacteria</taxon>
        <taxon>Bacillati</taxon>
        <taxon>Actinomycetota</taxon>
        <taxon>Actinomycetes</taxon>
        <taxon>Propionibacteriales</taxon>
        <taxon>Propionibacteriaceae</taxon>
        <taxon>Raineyella</taxon>
    </lineage>
</organism>
<dbReference type="InterPro" id="IPR001646">
    <property type="entry name" value="5peptide_repeat"/>
</dbReference>
<dbReference type="Pfam" id="PF13599">
    <property type="entry name" value="Pentapeptide_4"/>
    <property type="match status" value="2"/>
</dbReference>
<sequence>MDLTEVIDARDHVRGQRLTGDMAPGGSVRGVSFEACTFADCRLDKAEFRGCEFDGCTFTNCSLSFAVFGSSTFSECRFEACKGLSVDWARAHVNPLSTAPMAFADCRLDYSRFTRMDLRQWDFLRCSLKDVDFDSTRLAGARMADCDLESAVFTDSDLRGLDLRGSSNYFFDVRRNRVEGLKVSPGAGVALLGAFDIDYLG</sequence>
<gene>
    <name evidence="1" type="ORF">GA0111570_106138</name>
</gene>
<evidence type="ECO:0000313" key="2">
    <source>
        <dbReference type="Proteomes" id="UP000199086"/>
    </source>
</evidence>
<dbReference type="InterPro" id="IPR052949">
    <property type="entry name" value="PA_immunity-related"/>
</dbReference>
<dbReference type="Gene3D" id="2.160.20.80">
    <property type="entry name" value="E3 ubiquitin-protein ligase SopA"/>
    <property type="match status" value="1"/>
</dbReference>
<dbReference type="EMBL" id="FMYF01000006">
    <property type="protein sequence ID" value="SDB88857.1"/>
    <property type="molecule type" value="Genomic_DNA"/>
</dbReference>
<accession>A0A1G6H3H7</accession>